<evidence type="ECO:0000313" key="2">
    <source>
        <dbReference type="Proteomes" id="UP000824890"/>
    </source>
</evidence>
<name>A0ABQ7ZYT5_BRANA</name>
<dbReference type="EMBL" id="JAGKQM010000014">
    <property type="protein sequence ID" value="KAH0885384.1"/>
    <property type="molecule type" value="Genomic_DNA"/>
</dbReference>
<proteinExistence type="predicted"/>
<organism evidence="1 2">
    <name type="scientific">Brassica napus</name>
    <name type="common">Rape</name>
    <dbReference type="NCBI Taxonomy" id="3708"/>
    <lineage>
        <taxon>Eukaryota</taxon>
        <taxon>Viridiplantae</taxon>
        <taxon>Streptophyta</taxon>
        <taxon>Embryophyta</taxon>
        <taxon>Tracheophyta</taxon>
        <taxon>Spermatophyta</taxon>
        <taxon>Magnoliopsida</taxon>
        <taxon>eudicotyledons</taxon>
        <taxon>Gunneridae</taxon>
        <taxon>Pentapetalae</taxon>
        <taxon>rosids</taxon>
        <taxon>malvids</taxon>
        <taxon>Brassicales</taxon>
        <taxon>Brassicaceae</taxon>
        <taxon>Brassiceae</taxon>
        <taxon>Brassica</taxon>
    </lineage>
</organism>
<protein>
    <submittedName>
        <fullName evidence="1">Uncharacterized protein</fullName>
    </submittedName>
</protein>
<accession>A0ABQ7ZYT5</accession>
<reference evidence="1 2" key="1">
    <citation type="submission" date="2021-05" db="EMBL/GenBank/DDBJ databases">
        <title>Genome Assembly of Synthetic Allotetraploid Brassica napus Reveals Homoeologous Exchanges between Subgenomes.</title>
        <authorList>
            <person name="Davis J.T."/>
        </authorList>
    </citation>
    <scope>NUCLEOTIDE SEQUENCE [LARGE SCALE GENOMIC DNA]</scope>
    <source>
        <strain evidence="2">cv. Da-Ae</strain>
        <tissue evidence="1">Seedling</tissue>
    </source>
</reference>
<evidence type="ECO:0000313" key="1">
    <source>
        <dbReference type="EMBL" id="KAH0885384.1"/>
    </source>
</evidence>
<dbReference type="Proteomes" id="UP000824890">
    <property type="component" value="Unassembled WGS sequence"/>
</dbReference>
<gene>
    <name evidence="1" type="ORF">HID58_061480</name>
</gene>
<comment type="caution">
    <text evidence="1">The sequence shown here is derived from an EMBL/GenBank/DDBJ whole genome shotgun (WGS) entry which is preliminary data.</text>
</comment>
<keyword evidence="2" id="KW-1185">Reference proteome</keyword>
<sequence>MYMQQTQNLTGSPGWTLLLPHKTTCKNVRCSVPCLHHFSYSYRRTVWFTVLFDSYFPFLDMDAVKRDVSQSYGNLVERSGRFVPNRNVIYLREKLITFMALISTQWKESSPNLHNQTGD</sequence>